<keyword evidence="4" id="KW-1185">Reference proteome</keyword>
<dbReference type="PANTHER" id="PTHR28093">
    <property type="entry name" value="MORPHOGENESIS-RELATED PROTEIN MSB1"/>
    <property type="match status" value="1"/>
</dbReference>
<dbReference type="AlphaFoldDB" id="A0A4S4LTB1"/>
<evidence type="ECO:0000256" key="1">
    <source>
        <dbReference type="SAM" id="MobiDB-lite"/>
    </source>
</evidence>
<feature type="region of interest" description="Disordered" evidence="1">
    <location>
        <begin position="969"/>
        <end position="1042"/>
    </location>
</feature>
<dbReference type="EMBL" id="SGPL01000209">
    <property type="protein sequence ID" value="THH15455.1"/>
    <property type="molecule type" value="Genomic_DNA"/>
</dbReference>
<dbReference type="InterPro" id="IPR037508">
    <property type="entry name" value="Msb1/Mug8"/>
</dbReference>
<feature type="compositionally biased region" description="Acidic residues" evidence="1">
    <location>
        <begin position="914"/>
        <end position="925"/>
    </location>
</feature>
<evidence type="ECO:0000313" key="3">
    <source>
        <dbReference type="EMBL" id="THH15455.1"/>
    </source>
</evidence>
<sequence length="1073" mass="118926">MPSLFSRARTTSTTNKANKLSVDDISYDEFGRVSSRNSNRGVVSLTGRKDNKKEKDSRSRTFSTQKGRASAIVEEEEPQIPDGSFLTLSLEPPRRAEVEGSTPREREQDYGFLSYQRHIVLGLEEADRLVCVVTDELASRGLTTPFIFSSLALDVGAVGVRRLVQAFLRTCVSLPAPDAERNWLEEARIVRIVGGHPVRGLVGWENYLEWSEAEAALNYPATHFATFLVPLQPTLRSIIINVLTILTRFTAHSASSGHTPPTLSPLFGPLMFGLGSAALAFHHTYVHYLRATNAMEHLLLAFVRWQDAPISDSNKSIGQGSAASLGVPTRLKDWIRGYPAMLPSTRNKKDRLQPRRGARTIRVVSVRRNVRLYTPDLVKTAAGWGIRNSQSTNNGLASSREWERIAPPTFKLSPRYADDFKKRMNLPANIHPYTGAGTSSVSVSTSSSTASSTMVDDKDYLGRGKGKAETNLNEERFRSLTDLKWGEFEAMGFGGLGADEKKLQFDLTESARTSRAAKRQTLTWSDFSASGFSRTDAPLNATLQFSTPVATSIQTWPTQQAEMTRKLKKTQQALPPFGWDTEPVMGSEEVIEEAFIDVFCDLVYGGGWMDMEREEEVDRECNWALVEFKALPVSRSTATPGGSDPRTSSILFLFEEFVPAEYRQQLSVGGQGRRRLASLFSPNKSKQWKPAATLNGRPYVVGHVPKSPSYREVEFEGLIRGNASQTKVLTLDEKGGVKASVTTPPQTPQIDRSVTPRITTPRITNISGPLFLGSRSDTPTQARIPSPFPPMGGRPPRFRLPRNLTSPNSRKSVIHPSEYENVDFETRLASYSDDELNSGSPTPGSSSNHERRMSKDDAWVDILVANSGRRLGTQDADLRKAGARPLRGGISDPELASQEVAQALASVRAHPLSDDEDEGEGEDDIEPMRVPNQESLETDTLDEAHTEASHHLNDDEDTQLAVPKKRLGYFDLHPERRPAVPAADDDDPRAHLARDSQDSEDSTPYRDSVGPSQSIVVSDTSDFEPVDGAVTPRDRRSRSRHALRLRRRTLEGVHDTARVLVAGQQWKRKRPCR</sequence>
<organism evidence="3 4">
    <name type="scientific">Bondarzewia mesenterica</name>
    <dbReference type="NCBI Taxonomy" id="1095465"/>
    <lineage>
        <taxon>Eukaryota</taxon>
        <taxon>Fungi</taxon>
        <taxon>Dikarya</taxon>
        <taxon>Basidiomycota</taxon>
        <taxon>Agaricomycotina</taxon>
        <taxon>Agaricomycetes</taxon>
        <taxon>Russulales</taxon>
        <taxon>Bondarzewiaceae</taxon>
        <taxon>Bondarzewia</taxon>
    </lineage>
</organism>
<reference evidence="3 4" key="1">
    <citation type="submission" date="2019-02" db="EMBL/GenBank/DDBJ databases">
        <title>Genome sequencing of the rare red list fungi Bondarzewia mesenterica.</title>
        <authorList>
            <person name="Buettner E."/>
            <person name="Kellner H."/>
        </authorList>
    </citation>
    <scope>NUCLEOTIDE SEQUENCE [LARGE SCALE GENOMIC DNA]</scope>
    <source>
        <strain evidence="3 4">DSM 108281</strain>
    </source>
</reference>
<gene>
    <name evidence="3" type="ORF">EW146_g5031</name>
</gene>
<dbReference type="Pfam" id="PF08101">
    <property type="entry name" value="Msb1-Mug8_dom"/>
    <property type="match status" value="1"/>
</dbReference>
<dbReference type="OrthoDB" id="3362494at2759"/>
<feature type="compositionally biased region" description="Polar residues" evidence="1">
    <location>
        <begin position="1010"/>
        <end position="1020"/>
    </location>
</feature>
<accession>A0A4S4LTB1</accession>
<feature type="compositionally biased region" description="Polar residues" evidence="1">
    <location>
        <begin position="8"/>
        <end position="18"/>
    </location>
</feature>
<name>A0A4S4LTB1_9AGAM</name>
<dbReference type="Proteomes" id="UP000310158">
    <property type="component" value="Unassembled WGS sequence"/>
</dbReference>
<feature type="compositionally biased region" description="Basic and acidic residues" evidence="1">
    <location>
        <begin position="988"/>
        <end position="997"/>
    </location>
</feature>
<feature type="compositionally biased region" description="Low complexity" evidence="1">
    <location>
        <begin position="32"/>
        <end position="44"/>
    </location>
</feature>
<feature type="region of interest" description="Disordered" evidence="1">
    <location>
        <begin position="907"/>
        <end position="930"/>
    </location>
</feature>
<feature type="region of interest" description="Disordered" evidence="1">
    <location>
        <begin position="436"/>
        <end position="457"/>
    </location>
</feature>
<feature type="compositionally biased region" description="Basic and acidic residues" evidence="1">
    <location>
        <begin position="47"/>
        <end position="59"/>
    </location>
</feature>
<dbReference type="InterPro" id="IPR012965">
    <property type="entry name" value="Msb1/Mug8_dom"/>
</dbReference>
<evidence type="ECO:0000313" key="4">
    <source>
        <dbReference type="Proteomes" id="UP000310158"/>
    </source>
</evidence>
<proteinExistence type="predicted"/>
<feature type="compositionally biased region" description="Low complexity" evidence="1">
    <location>
        <begin position="837"/>
        <end position="847"/>
    </location>
</feature>
<dbReference type="PANTHER" id="PTHR28093:SF1">
    <property type="entry name" value="MORPHOGENESIS-RELATED PROTEIN MSB1"/>
    <property type="match status" value="1"/>
</dbReference>
<feature type="domain" description="Meiotically up-regulated protein Msb1/Mug8" evidence="2">
    <location>
        <begin position="124"/>
        <end position="304"/>
    </location>
</feature>
<comment type="caution">
    <text evidence="3">The sequence shown here is derived from an EMBL/GenBank/DDBJ whole genome shotgun (WGS) entry which is preliminary data.</text>
</comment>
<feature type="region of interest" description="Disordered" evidence="1">
    <location>
        <begin position="830"/>
        <end position="853"/>
    </location>
</feature>
<evidence type="ECO:0000259" key="2">
    <source>
        <dbReference type="Pfam" id="PF08101"/>
    </source>
</evidence>
<feature type="region of interest" description="Disordered" evidence="1">
    <location>
        <begin position="760"/>
        <end position="818"/>
    </location>
</feature>
<feature type="region of interest" description="Disordered" evidence="1">
    <location>
        <begin position="1"/>
        <end position="76"/>
    </location>
</feature>
<feature type="compositionally biased region" description="Low complexity" evidence="1">
    <location>
        <begin position="436"/>
        <end position="453"/>
    </location>
</feature>
<protein>
    <recommendedName>
        <fullName evidence="2">Meiotically up-regulated protein Msb1/Mug8 domain-containing protein</fullName>
    </recommendedName>
</protein>